<keyword evidence="8" id="KW-0139">CF(1)</keyword>
<keyword evidence="11" id="KW-1185">Reference proteome</keyword>
<accession>A0A1N6GW31</accession>
<reference evidence="11" key="1">
    <citation type="submission" date="2016-11" db="EMBL/GenBank/DDBJ databases">
        <authorList>
            <person name="Varghese N."/>
            <person name="Submissions S."/>
        </authorList>
    </citation>
    <scope>NUCLEOTIDE SEQUENCE [LARGE SCALE GENOMIC DNA]</scope>
    <source>
        <strain evidence="11">DSM 17456</strain>
    </source>
</reference>
<dbReference type="Gene3D" id="1.10.287.80">
    <property type="entry name" value="ATP synthase, gamma subunit, helix hairpin domain"/>
    <property type="match status" value="1"/>
</dbReference>
<dbReference type="Pfam" id="PF00231">
    <property type="entry name" value="ATP-synt"/>
    <property type="match status" value="1"/>
</dbReference>
<evidence type="ECO:0000256" key="9">
    <source>
        <dbReference type="ARBA" id="ARBA00023310"/>
    </source>
</evidence>
<evidence type="ECO:0000256" key="7">
    <source>
        <dbReference type="ARBA" id="ARBA00023136"/>
    </source>
</evidence>
<evidence type="ECO:0000313" key="10">
    <source>
        <dbReference type="EMBL" id="SIO11739.1"/>
    </source>
</evidence>
<dbReference type="InterPro" id="IPR035968">
    <property type="entry name" value="ATP_synth_F1_ATPase_gsu"/>
</dbReference>
<dbReference type="Gene3D" id="3.40.1380.10">
    <property type="match status" value="1"/>
</dbReference>
<comment type="subcellular location">
    <subcellularLocation>
        <location evidence="2">Membrane</location>
        <topology evidence="2">Peripheral membrane protein</topology>
    </subcellularLocation>
</comment>
<evidence type="ECO:0000256" key="1">
    <source>
        <dbReference type="ARBA" id="ARBA00003456"/>
    </source>
</evidence>
<dbReference type="AlphaFoldDB" id="A0A1N6GW31"/>
<keyword evidence="9" id="KW-0066">ATP synthesis</keyword>
<keyword evidence="4" id="KW-0813">Transport</keyword>
<dbReference type="GO" id="GO:0045259">
    <property type="term" value="C:proton-transporting ATP synthase complex"/>
    <property type="evidence" value="ECO:0007669"/>
    <property type="project" value="UniProtKB-KW"/>
</dbReference>
<comment type="similarity">
    <text evidence="3">Belongs to the ATPase gamma chain family.</text>
</comment>
<sequence length="280" mass="32105">MTRRKDLQHYRHSLSEIRNILNAMKTLAYMETRKLSTFLDSQHRVVEGITEVAADFLNFYPDTLPIETDSTPVYLLIGTQRGFCGDFNQAVVRHVDSILTIPSNNSPHLIVIGHKLYNLLPEETSFYARIDGASVVEEVSGILDQIVQALVELQATHPMLSLYSVYHSEEEGIVTEKLLPPFQNEQPEISDFLDPPMINIPPKEFILDVSEQYLFAALHELLYTSLLEENRRRMVHLEGAIKHLDDLSNELTQQFNVLRREEIIEEIEVILLNTGSLDDF</sequence>
<evidence type="ECO:0000256" key="2">
    <source>
        <dbReference type="ARBA" id="ARBA00004170"/>
    </source>
</evidence>
<dbReference type="STRING" id="1121457.SAMN02745161_1840"/>
<name>A0A1N6GW31_9BACT</name>
<organism evidence="10 11">
    <name type="scientific">Halodesulfovibrio marinisediminis DSM 17456</name>
    <dbReference type="NCBI Taxonomy" id="1121457"/>
    <lineage>
        <taxon>Bacteria</taxon>
        <taxon>Pseudomonadati</taxon>
        <taxon>Thermodesulfobacteriota</taxon>
        <taxon>Desulfovibrionia</taxon>
        <taxon>Desulfovibrionales</taxon>
        <taxon>Desulfovibrionaceae</taxon>
        <taxon>Halodesulfovibrio</taxon>
    </lineage>
</organism>
<evidence type="ECO:0000256" key="5">
    <source>
        <dbReference type="ARBA" id="ARBA00022781"/>
    </source>
</evidence>
<dbReference type="OrthoDB" id="9812769at2"/>
<keyword evidence="5" id="KW-0375">Hydrogen ion transport</keyword>
<protein>
    <submittedName>
        <fullName evidence="10">F-type H+-transporting ATPase subunit gamma</fullName>
    </submittedName>
</protein>
<dbReference type="GO" id="GO:0046933">
    <property type="term" value="F:proton-transporting ATP synthase activity, rotational mechanism"/>
    <property type="evidence" value="ECO:0007669"/>
    <property type="project" value="InterPro"/>
</dbReference>
<dbReference type="InterPro" id="IPR000131">
    <property type="entry name" value="ATP_synth_F1_gsu"/>
</dbReference>
<keyword evidence="6" id="KW-0406">Ion transport</keyword>
<dbReference type="RefSeq" id="WP_074216639.1">
    <property type="nucleotide sequence ID" value="NZ_FSRG01000005.1"/>
</dbReference>
<dbReference type="Proteomes" id="UP000184694">
    <property type="component" value="Unassembled WGS sequence"/>
</dbReference>
<evidence type="ECO:0000256" key="6">
    <source>
        <dbReference type="ARBA" id="ARBA00023065"/>
    </source>
</evidence>
<comment type="function">
    <text evidence="1">Produces ATP from ADP in the presence of a proton gradient across the membrane. The gamma chain is believed to be important in regulating ATPase activity and the flow of protons through the CF(0) complex.</text>
</comment>
<dbReference type="SUPFAM" id="SSF52943">
    <property type="entry name" value="ATP synthase (F1-ATPase), gamma subunit"/>
    <property type="match status" value="1"/>
</dbReference>
<evidence type="ECO:0000256" key="3">
    <source>
        <dbReference type="ARBA" id="ARBA00007681"/>
    </source>
</evidence>
<evidence type="ECO:0000256" key="8">
    <source>
        <dbReference type="ARBA" id="ARBA00023196"/>
    </source>
</evidence>
<dbReference type="EMBL" id="FSRG01000005">
    <property type="protein sequence ID" value="SIO11739.1"/>
    <property type="molecule type" value="Genomic_DNA"/>
</dbReference>
<proteinExistence type="inferred from homology"/>
<gene>
    <name evidence="10" type="ORF">SAMN02745161_1840</name>
</gene>
<evidence type="ECO:0000313" key="11">
    <source>
        <dbReference type="Proteomes" id="UP000184694"/>
    </source>
</evidence>
<evidence type="ECO:0000256" key="4">
    <source>
        <dbReference type="ARBA" id="ARBA00022448"/>
    </source>
</evidence>
<keyword evidence="7" id="KW-0472">Membrane</keyword>